<keyword evidence="1" id="KW-0175">Coiled coil</keyword>
<gene>
    <name evidence="2" type="ORF">J2S43_002287</name>
</gene>
<keyword evidence="2" id="KW-0238">DNA-binding</keyword>
<accession>A0ABT9MQR6</accession>
<name>A0ABT9MQR6_9ACTN</name>
<dbReference type="Gene3D" id="3.30.1310.10">
    <property type="entry name" value="Nucleoid-associated protein YbaB-like domain"/>
    <property type="match status" value="1"/>
</dbReference>
<keyword evidence="3" id="KW-1185">Reference proteome</keyword>
<protein>
    <submittedName>
        <fullName evidence="2">DNA-binding protein YbaB</fullName>
    </submittedName>
</protein>
<dbReference type="InterPro" id="IPR004401">
    <property type="entry name" value="YbaB/EbfC"/>
</dbReference>
<dbReference type="RefSeq" id="WP_306828856.1">
    <property type="nucleotide sequence ID" value="NZ_JAUSRA010000001.1"/>
</dbReference>
<dbReference type="SUPFAM" id="SSF82607">
    <property type="entry name" value="YbaB-like"/>
    <property type="match status" value="1"/>
</dbReference>
<dbReference type="InterPro" id="IPR036894">
    <property type="entry name" value="YbaB-like_sf"/>
</dbReference>
<dbReference type="EMBL" id="JAUSRA010000001">
    <property type="protein sequence ID" value="MDP9793775.1"/>
    <property type="molecule type" value="Genomic_DNA"/>
</dbReference>
<evidence type="ECO:0000313" key="2">
    <source>
        <dbReference type="EMBL" id="MDP9793775.1"/>
    </source>
</evidence>
<evidence type="ECO:0000313" key="3">
    <source>
        <dbReference type="Proteomes" id="UP001240984"/>
    </source>
</evidence>
<evidence type="ECO:0000256" key="1">
    <source>
        <dbReference type="SAM" id="Coils"/>
    </source>
</evidence>
<sequence length="109" mass="11494">MDAMERLAEVRAGADAAGGLVRVEVDGAGQVTDVWFDPRAMRLASADLAEAVLAALRQAQAAAREQAAGIAVAPAREEYAAASARAVEEAERRMAQITSMLDGLVRRSR</sequence>
<reference evidence="2 3" key="1">
    <citation type="submission" date="2023-07" db="EMBL/GenBank/DDBJ databases">
        <title>Sequencing the genomes of 1000 actinobacteria strains.</title>
        <authorList>
            <person name="Klenk H.-P."/>
        </authorList>
    </citation>
    <scope>NUCLEOTIDE SEQUENCE [LARGE SCALE GENOMIC DNA]</scope>
    <source>
        <strain evidence="2 3">DSM 44710</strain>
    </source>
</reference>
<comment type="caution">
    <text evidence="2">The sequence shown here is derived from an EMBL/GenBank/DDBJ whole genome shotgun (WGS) entry which is preliminary data.</text>
</comment>
<dbReference type="Pfam" id="PF02575">
    <property type="entry name" value="YbaB_DNA_bd"/>
    <property type="match status" value="1"/>
</dbReference>
<feature type="coiled-coil region" evidence="1">
    <location>
        <begin position="46"/>
        <end position="107"/>
    </location>
</feature>
<proteinExistence type="predicted"/>
<organism evidence="2 3">
    <name type="scientific">Catenuloplanes nepalensis</name>
    <dbReference type="NCBI Taxonomy" id="587533"/>
    <lineage>
        <taxon>Bacteria</taxon>
        <taxon>Bacillati</taxon>
        <taxon>Actinomycetota</taxon>
        <taxon>Actinomycetes</taxon>
        <taxon>Micromonosporales</taxon>
        <taxon>Micromonosporaceae</taxon>
        <taxon>Catenuloplanes</taxon>
    </lineage>
</organism>
<dbReference type="GO" id="GO:0003677">
    <property type="term" value="F:DNA binding"/>
    <property type="evidence" value="ECO:0007669"/>
    <property type="project" value="UniProtKB-KW"/>
</dbReference>
<dbReference type="Proteomes" id="UP001240984">
    <property type="component" value="Unassembled WGS sequence"/>
</dbReference>